<dbReference type="InterPro" id="IPR036291">
    <property type="entry name" value="NAD(P)-bd_dom_sf"/>
</dbReference>
<dbReference type="InterPro" id="IPR002347">
    <property type="entry name" value="SDR_fam"/>
</dbReference>
<comment type="caution">
    <text evidence="2">The sequence shown here is derived from an EMBL/GenBank/DDBJ whole genome shotgun (WGS) entry which is preliminary data.</text>
</comment>
<dbReference type="EMBL" id="JAOQAZ010000007">
    <property type="protein sequence ID" value="KAJ4265017.1"/>
    <property type="molecule type" value="Genomic_DNA"/>
</dbReference>
<accession>A0A9W8S389</accession>
<dbReference type="SUPFAM" id="SSF51735">
    <property type="entry name" value="NAD(P)-binding Rossmann-fold domains"/>
    <property type="match status" value="1"/>
</dbReference>
<name>A0A9W8S389_9HYPO</name>
<dbReference type="Gene3D" id="3.40.50.720">
    <property type="entry name" value="NAD(P)-binding Rossmann-like Domain"/>
    <property type="match status" value="1"/>
</dbReference>
<reference evidence="2" key="1">
    <citation type="submission" date="2022-09" db="EMBL/GenBank/DDBJ databases">
        <title>Fusarium specimens isolated from Avocado Roots.</title>
        <authorList>
            <person name="Stajich J."/>
            <person name="Roper C."/>
            <person name="Heimlech-Rivalta G."/>
        </authorList>
    </citation>
    <scope>NUCLEOTIDE SEQUENCE</scope>
    <source>
        <strain evidence="2">CF00136</strain>
    </source>
</reference>
<evidence type="ECO:0000313" key="3">
    <source>
        <dbReference type="Proteomes" id="UP001152049"/>
    </source>
</evidence>
<organism evidence="2 3">
    <name type="scientific">Fusarium torreyae</name>
    <dbReference type="NCBI Taxonomy" id="1237075"/>
    <lineage>
        <taxon>Eukaryota</taxon>
        <taxon>Fungi</taxon>
        <taxon>Dikarya</taxon>
        <taxon>Ascomycota</taxon>
        <taxon>Pezizomycotina</taxon>
        <taxon>Sordariomycetes</taxon>
        <taxon>Hypocreomycetidae</taxon>
        <taxon>Hypocreales</taxon>
        <taxon>Nectriaceae</taxon>
        <taxon>Fusarium</taxon>
    </lineage>
</organism>
<evidence type="ECO:0000313" key="2">
    <source>
        <dbReference type="EMBL" id="KAJ4265017.1"/>
    </source>
</evidence>
<dbReference type="PANTHER" id="PTHR43157">
    <property type="entry name" value="PHOSPHATIDYLINOSITOL-GLYCAN BIOSYNTHESIS CLASS F PROTEIN-RELATED"/>
    <property type="match status" value="1"/>
</dbReference>
<dbReference type="AlphaFoldDB" id="A0A9W8S389"/>
<dbReference type="PANTHER" id="PTHR43157:SF35">
    <property type="entry name" value="DEHYDROGENASE_REDUCTASE FAMILY PROTEIN, PUTATIVE-RELATED"/>
    <property type="match status" value="1"/>
</dbReference>
<proteinExistence type="predicted"/>
<evidence type="ECO:0000256" key="1">
    <source>
        <dbReference type="ARBA" id="ARBA00023002"/>
    </source>
</evidence>
<sequence length="341" mass="38217">MSTFDGIYPERQGLLARLFPPKPLSSRVPKLRGKVAIVTGSACGLSLETSRKLLSYGLSKLILTIPPNADAEEVGDILQVEFPKANIEAWHLDMESYASVREFGHHADLLLDQLDIVILNDHMAPKHFDVLPGIGHEKGFQVNYFSTLLLGVLLLPLLKERSSNGEPGRLTIVGPEYSSETWGVPYKKGSLLDYIQAQSQWHSPFRRYRNSTSFTRRFATEVAKSVSSDEVIINSVSPGPVKNTALLETCGSFRTAYYKLRLALIEEPLSVEASRIIDAVTVTGQGLNGKYLRCGRVYEFFSTDESWYFDTLLWEETMKEFSYVVGEKTMQNIGLPRKISN</sequence>
<dbReference type="OrthoDB" id="542013at2759"/>
<keyword evidence="3" id="KW-1185">Reference proteome</keyword>
<evidence type="ECO:0008006" key="4">
    <source>
        <dbReference type="Google" id="ProtNLM"/>
    </source>
</evidence>
<dbReference type="GO" id="GO:0016491">
    <property type="term" value="F:oxidoreductase activity"/>
    <property type="evidence" value="ECO:0007669"/>
    <property type="project" value="UniProtKB-KW"/>
</dbReference>
<dbReference type="Proteomes" id="UP001152049">
    <property type="component" value="Unassembled WGS sequence"/>
</dbReference>
<protein>
    <recommendedName>
        <fullName evidence="4">Short-chain dehydrogenase/reductase</fullName>
    </recommendedName>
</protein>
<gene>
    <name evidence="2" type="ORF">NW762_005260</name>
</gene>
<dbReference type="Pfam" id="PF00106">
    <property type="entry name" value="adh_short"/>
    <property type="match status" value="1"/>
</dbReference>
<keyword evidence="1" id="KW-0560">Oxidoreductase</keyword>